<name>A0A0N4XI54_NIPBR</name>
<organism evidence="3">
    <name type="scientific">Nippostrongylus brasiliensis</name>
    <name type="common">Rat hookworm</name>
    <dbReference type="NCBI Taxonomy" id="27835"/>
    <lineage>
        <taxon>Eukaryota</taxon>
        <taxon>Metazoa</taxon>
        <taxon>Ecdysozoa</taxon>
        <taxon>Nematoda</taxon>
        <taxon>Chromadorea</taxon>
        <taxon>Rhabditida</taxon>
        <taxon>Rhabditina</taxon>
        <taxon>Rhabditomorpha</taxon>
        <taxon>Strongyloidea</taxon>
        <taxon>Heligmosomidae</taxon>
        <taxon>Nippostrongylus</taxon>
    </lineage>
</organism>
<evidence type="ECO:0000313" key="3">
    <source>
        <dbReference type="WBParaSite" id="NBR_0000220601-mRNA-1"/>
    </source>
</evidence>
<dbReference type="WBParaSite" id="NBR_0000220601-mRNA-1">
    <property type="protein sequence ID" value="NBR_0000220601-mRNA-1"/>
    <property type="gene ID" value="NBR_0000220601"/>
</dbReference>
<gene>
    <name evidence="1" type="ORF">NBR_LOCUS2207</name>
</gene>
<protein>
    <submittedName>
        <fullName evidence="3">M protein</fullName>
    </submittedName>
</protein>
<dbReference type="AlphaFoldDB" id="A0A0N4XI54"/>
<dbReference type="Proteomes" id="UP000271162">
    <property type="component" value="Unassembled WGS sequence"/>
</dbReference>
<proteinExistence type="predicted"/>
<reference evidence="3" key="1">
    <citation type="submission" date="2017-02" db="UniProtKB">
        <authorList>
            <consortium name="WormBaseParasite"/>
        </authorList>
    </citation>
    <scope>IDENTIFICATION</scope>
</reference>
<accession>A0A0N4XI54</accession>
<evidence type="ECO:0000313" key="1">
    <source>
        <dbReference type="EMBL" id="VDL65796.1"/>
    </source>
</evidence>
<reference evidence="1 2" key="2">
    <citation type="submission" date="2018-11" db="EMBL/GenBank/DDBJ databases">
        <authorList>
            <consortium name="Pathogen Informatics"/>
        </authorList>
    </citation>
    <scope>NUCLEOTIDE SEQUENCE [LARGE SCALE GENOMIC DNA]</scope>
</reference>
<evidence type="ECO:0000313" key="2">
    <source>
        <dbReference type="Proteomes" id="UP000271162"/>
    </source>
</evidence>
<keyword evidence="2" id="KW-1185">Reference proteome</keyword>
<dbReference type="EMBL" id="UYSL01002357">
    <property type="protein sequence ID" value="VDL65796.1"/>
    <property type="molecule type" value="Genomic_DNA"/>
</dbReference>
<sequence>MITVKYTICVEVCEYLMTYMLDCMLCYLSIRCRYTMQIPDRALLTSWAKGKSALQEVKGAVIDLTIKGSIPDWSQQDSLAVQMVSVFMKSSVSGRRQPECA</sequence>